<evidence type="ECO:0000313" key="2">
    <source>
        <dbReference type="Proteomes" id="UP000220934"/>
    </source>
</evidence>
<evidence type="ECO:0000313" key="1">
    <source>
        <dbReference type="EMBL" id="PEN50651.1"/>
    </source>
</evidence>
<sequence>MTVTMSVYTKENIGSKIYANYFFNTLQNKGLTVKKIALYEPINKEFTIEKAVEMWNLAEPGCYDEELDALIGTAGGLLGKGQGFSFMVNWWNNPKEASINYLDISFQEKTFNKYKDAIIVIFKEITLLFNALYGYISEENAIDRQHVTGTLKERIPGIFWCNYFGDVFAGYIGKEKLNSFHWFEKLEMDKGILTFIGESPQDDFLQIEKQIKNNFGLDLFNGQSREYPKL</sequence>
<reference evidence="1 2" key="1">
    <citation type="submission" date="2017-09" db="EMBL/GenBank/DDBJ databases">
        <title>Large-scale bioinformatics analysis of Bacillus genomes uncovers conserved roles of natural products in bacterial physiology.</title>
        <authorList>
            <consortium name="Agbiome Team Llc"/>
            <person name="Bleich R.M."/>
            <person name="Kirk G.J."/>
            <person name="Santa Maria K.C."/>
            <person name="Allen S.E."/>
            <person name="Farag S."/>
            <person name="Shank E.A."/>
            <person name="Bowers A."/>
        </authorList>
    </citation>
    <scope>NUCLEOTIDE SEQUENCE [LARGE SCALE GENOMIC DNA]</scope>
    <source>
        <strain evidence="1 2">AFS027958</strain>
    </source>
</reference>
<proteinExistence type="predicted"/>
<dbReference type="RefSeq" id="WP_000219086.1">
    <property type="nucleotide sequence ID" value="NZ_CP036016.1"/>
</dbReference>
<protein>
    <submittedName>
        <fullName evidence="1">Uncharacterized protein</fullName>
    </submittedName>
</protein>
<dbReference type="Proteomes" id="UP000220934">
    <property type="component" value="Unassembled WGS sequence"/>
</dbReference>
<organism evidence="1 2">
    <name type="scientific">Bacillus toyonensis</name>
    <dbReference type="NCBI Taxonomy" id="155322"/>
    <lineage>
        <taxon>Bacteria</taxon>
        <taxon>Bacillati</taxon>
        <taxon>Bacillota</taxon>
        <taxon>Bacilli</taxon>
        <taxon>Bacillales</taxon>
        <taxon>Bacillaceae</taxon>
        <taxon>Bacillus</taxon>
        <taxon>Bacillus cereus group</taxon>
    </lineage>
</organism>
<dbReference type="EMBL" id="NUAJ01000025">
    <property type="protein sequence ID" value="PEN50651.1"/>
    <property type="molecule type" value="Genomic_DNA"/>
</dbReference>
<comment type="caution">
    <text evidence="1">The sequence shown here is derived from an EMBL/GenBank/DDBJ whole genome shotgun (WGS) entry which is preliminary data.</text>
</comment>
<name>A0AB36SHS1_9BACI</name>
<accession>A0AB36SHS1</accession>
<gene>
    <name evidence="1" type="ORF">CN596_22655</name>
</gene>
<dbReference type="AlphaFoldDB" id="A0AB36SHS1"/>